<sequence length="266" mass="28853">MARRKTTRDLLKTYRQQTPLTMVTCYDYTFARLVEKSPIDIILIGDSLGNVIQGQDTTVPVTVDDIIYHTRAVMRGNQSAHILADMPFMSYQASADDGLRSAGRLLKEGLAQSVKVEGGEELAPMVARMTGAGIPVCGHLGLTPQSVHAFGGFRLQATDDEAADRLLADAKALQDAGAFMIVLEMVPSELAARVTEALEIPTIGIGAGPHTSGQVLVLQDMLGMNTDFKPRFVKHFASLEATVVDALTAYADEVRQRSFPDDDHSY</sequence>
<dbReference type="FunFam" id="3.20.20.60:FF:000003">
    <property type="entry name" value="3-methyl-2-oxobutanoate hydroxymethyltransferase"/>
    <property type="match status" value="1"/>
</dbReference>
<comment type="caution">
    <text evidence="11">The sequence shown here is derived from an EMBL/GenBank/DDBJ whole genome shotgun (WGS) entry which is preliminary data.</text>
</comment>
<feature type="binding site" evidence="7 10">
    <location>
        <position position="85"/>
    </location>
    <ligand>
        <name>Mg(2+)</name>
        <dbReference type="ChEBI" id="CHEBI:18420"/>
    </ligand>
</feature>
<evidence type="ECO:0000256" key="1">
    <source>
        <dbReference type="ARBA" id="ARBA00005033"/>
    </source>
</evidence>
<gene>
    <name evidence="7 11" type="primary">panB</name>
    <name evidence="11" type="ORF">FRC98_14570</name>
</gene>
<evidence type="ECO:0000313" key="11">
    <source>
        <dbReference type="EMBL" id="TXD35892.1"/>
    </source>
</evidence>
<dbReference type="PANTHER" id="PTHR20881:SF0">
    <property type="entry name" value="3-METHYL-2-OXOBUTANOATE HYDROXYMETHYLTRANSFERASE"/>
    <property type="match status" value="1"/>
</dbReference>
<dbReference type="GO" id="GO:0008168">
    <property type="term" value="F:methyltransferase activity"/>
    <property type="evidence" value="ECO:0007669"/>
    <property type="project" value="UniProtKB-KW"/>
</dbReference>
<keyword evidence="7 10" id="KW-0460">Magnesium</keyword>
<comment type="subunit">
    <text evidence="3 7">Homodecamer; pentamer of dimers.</text>
</comment>
<dbReference type="AlphaFoldDB" id="A0A5C6X241"/>
<dbReference type="GO" id="GO:0000287">
    <property type="term" value="F:magnesium ion binding"/>
    <property type="evidence" value="ECO:0007669"/>
    <property type="project" value="TreeGrafter"/>
</dbReference>
<comment type="cofactor">
    <cofactor evidence="7 10">
        <name>Mg(2+)</name>
        <dbReference type="ChEBI" id="CHEBI:18420"/>
    </cofactor>
    <text evidence="7 10">Binds 1 Mg(2+) ion per subunit.</text>
</comment>
<organism evidence="11 12">
    <name type="scientific">Lujinxingia vulgaris</name>
    <dbReference type="NCBI Taxonomy" id="2600176"/>
    <lineage>
        <taxon>Bacteria</taxon>
        <taxon>Deltaproteobacteria</taxon>
        <taxon>Bradymonadales</taxon>
        <taxon>Lujinxingiaceae</taxon>
        <taxon>Lujinxingia</taxon>
    </lineage>
</organism>
<evidence type="ECO:0000256" key="5">
    <source>
        <dbReference type="ARBA" id="ARBA00022679"/>
    </source>
</evidence>
<protein>
    <recommendedName>
        <fullName evidence="7">3-methyl-2-oxobutanoate hydroxymethyltransferase</fullName>
        <ecNumber evidence="7">2.1.2.11</ecNumber>
    </recommendedName>
    <alternativeName>
        <fullName evidence="7">Ketopantoate hydroxymethyltransferase</fullName>
        <shortName evidence="7">KPHMT</shortName>
    </alternativeName>
</protein>
<comment type="function">
    <text evidence="6 7">Catalyzes the reversible reaction in which hydroxymethyl group from 5,10-methylenetetrahydrofolate is transferred onto alpha-ketoisovalerate to form ketopantoate.</text>
</comment>
<evidence type="ECO:0000256" key="10">
    <source>
        <dbReference type="PIRSR" id="PIRSR000388-3"/>
    </source>
</evidence>
<dbReference type="Gene3D" id="3.20.20.60">
    <property type="entry name" value="Phosphoenolpyruvate-binding domains"/>
    <property type="match status" value="1"/>
</dbReference>
<proteinExistence type="inferred from homology"/>
<evidence type="ECO:0000256" key="4">
    <source>
        <dbReference type="ARBA" id="ARBA00022655"/>
    </source>
</evidence>
<evidence type="ECO:0000256" key="7">
    <source>
        <dbReference type="HAMAP-Rule" id="MF_00156"/>
    </source>
</evidence>
<comment type="catalytic activity">
    <reaction evidence="7">
        <text>(6R)-5,10-methylene-5,6,7,8-tetrahydrofolate + 3-methyl-2-oxobutanoate + H2O = 2-dehydropantoate + (6S)-5,6,7,8-tetrahydrofolate</text>
        <dbReference type="Rhea" id="RHEA:11824"/>
        <dbReference type="ChEBI" id="CHEBI:11561"/>
        <dbReference type="ChEBI" id="CHEBI:11851"/>
        <dbReference type="ChEBI" id="CHEBI:15377"/>
        <dbReference type="ChEBI" id="CHEBI:15636"/>
        <dbReference type="ChEBI" id="CHEBI:57453"/>
        <dbReference type="EC" id="2.1.2.11"/>
    </reaction>
</comment>
<dbReference type="InterPro" id="IPR040442">
    <property type="entry name" value="Pyrv_kinase-like_dom_sf"/>
</dbReference>
<dbReference type="InterPro" id="IPR015813">
    <property type="entry name" value="Pyrv/PenolPyrv_kinase-like_dom"/>
</dbReference>
<evidence type="ECO:0000256" key="3">
    <source>
        <dbReference type="ARBA" id="ARBA00011424"/>
    </source>
</evidence>
<evidence type="ECO:0000256" key="9">
    <source>
        <dbReference type="PIRSR" id="PIRSR000388-2"/>
    </source>
</evidence>
<keyword evidence="12" id="KW-1185">Reference proteome</keyword>
<dbReference type="OrthoDB" id="9781789at2"/>
<dbReference type="GO" id="GO:0015940">
    <property type="term" value="P:pantothenate biosynthetic process"/>
    <property type="evidence" value="ECO:0007669"/>
    <property type="project" value="UniProtKB-UniRule"/>
</dbReference>
<comment type="similarity">
    <text evidence="2 7">Belongs to the PanB family.</text>
</comment>
<evidence type="ECO:0000256" key="6">
    <source>
        <dbReference type="ARBA" id="ARBA00056497"/>
    </source>
</evidence>
<dbReference type="Pfam" id="PF02548">
    <property type="entry name" value="Pantoate_transf"/>
    <property type="match status" value="1"/>
</dbReference>
<feature type="binding site" evidence="7 10">
    <location>
        <position position="46"/>
    </location>
    <ligand>
        <name>Mg(2+)</name>
        <dbReference type="ChEBI" id="CHEBI:18420"/>
    </ligand>
</feature>
<dbReference type="GO" id="GO:0005737">
    <property type="term" value="C:cytoplasm"/>
    <property type="evidence" value="ECO:0007669"/>
    <property type="project" value="UniProtKB-SubCell"/>
</dbReference>
<dbReference type="UniPathway" id="UPA00028">
    <property type="reaction ID" value="UER00003"/>
</dbReference>
<keyword evidence="11" id="KW-0489">Methyltransferase</keyword>
<dbReference type="GO" id="GO:0032259">
    <property type="term" value="P:methylation"/>
    <property type="evidence" value="ECO:0007669"/>
    <property type="project" value="UniProtKB-KW"/>
</dbReference>
<keyword evidence="5 7" id="KW-0808">Transferase</keyword>
<accession>A0A5C6X241</accession>
<dbReference type="HAMAP" id="MF_00156">
    <property type="entry name" value="PanB"/>
    <property type="match status" value="1"/>
</dbReference>
<evidence type="ECO:0000313" key="12">
    <source>
        <dbReference type="Proteomes" id="UP000321412"/>
    </source>
</evidence>
<dbReference type="PIRSF" id="PIRSF000388">
    <property type="entry name" value="Pantoate_hydroxy_MeTrfase"/>
    <property type="match status" value="1"/>
</dbReference>
<comment type="pathway">
    <text evidence="1 7">Cofactor biosynthesis; (R)-pantothenate biosynthesis; (R)-pantoate from 3-methyl-2-oxobutanoate: step 1/2.</text>
</comment>
<dbReference type="EMBL" id="VOSM01000007">
    <property type="protein sequence ID" value="TXD35892.1"/>
    <property type="molecule type" value="Genomic_DNA"/>
</dbReference>
<evidence type="ECO:0000256" key="8">
    <source>
        <dbReference type="PIRSR" id="PIRSR000388-1"/>
    </source>
</evidence>
<dbReference type="NCBIfam" id="TIGR00222">
    <property type="entry name" value="panB"/>
    <property type="match status" value="1"/>
</dbReference>
<dbReference type="RefSeq" id="WP_146982170.1">
    <property type="nucleotide sequence ID" value="NZ_VOSM01000007.1"/>
</dbReference>
<dbReference type="InterPro" id="IPR003700">
    <property type="entry name" value="Pantoate_hydroxy_MeTrfase"/>
</dbReference>
<feature type="binding site" evidence="7 9">
    <location>
        <begin position="46"/>
        <end position="47"/>
    </location>
    <ligand>
        <name>3-methyl-2-oxobutanoate</name>
        <dbReference type="ChEBI" id="CHEBI:11851"/>
    </ligand>
</feature>
<keyword evidence="7" id="KW-0963">Cytoplasm</keyword>
<name>A0A5C6X241_9DELT</name>
<evidence type="ECO:0000256" key="2">
    <source>
        <dbReference type="ARBA" id="ARBA00008676"/>
    </source>
</evidence>
<comment type="subcellular location">
    <subcellularLocation>
        <location evidence="7">Cytoplasm</location>
    </subcellularLocation>
</comment>
<dbReference type="NCBIfam" id="NF001452">
    <property type="entry name" value="PRK00311.1"/>
    <property type="match status" value="1"/>
</dbReference>
<feature type="binding site" evidence="7 9">
    <location>
        <position position="115"/>
    </location>
    <ligand>
        <name>3-methyl-2-oxobutanoate</name>
        <dbReference type="ChEBI" id="CHEBI:11851"/>
    </ligand>
</feature>
<feature type="binding site" evidence="7 10">
    <location>
        <position position="117"/>
    </location>
    <ligand>
        <name>Mg(2+)</name>
        <dbReference type="ChEBI" id="CHEBI:18420"/>
    </ligand>
</feature>
<dbReference type="Proteomes" id="UP000321412">
    <property type="component" value="Unassembled WGS sequence"/>
</dbReference>
<feature type="active site" description="Proton acceptor" evidence="7 8">
    <location>
        <position position="184"/>
    </location>
</feature>
<dbReference type="PANTHER" id="PTHR20881">
    <property type="entry name" value="3-METHYL-2-OXOBUTANOATE HYDROXYMETHYLTRANSFERASE"/>
    <property type="match status" value="1"/>
</dbReference>
<dbReference type="EC" id="2.1.2.11" evidence="7"/>
<dbReference type="SUPFAM" id="SSF51621">
    <property type="entry name" value="Phosphoenolpyruvate/pyruvate domain"/>
    <property type="match status" value="1"/>
</dbReference>
<keyword evidence="7 10" id="KW-0479">Metal-binding</keyword>
<reference evidence="11 12" key="1">
    <citation type="submission" date="2019-08" db="EMBL/GenBank/DDBJ databases">
        <title>Bradymonadales sp. TMQ4.</title>
        <authorList>
            <person name="Liang Q."/>
        </authorList>
    </citation>
    <scope>NUCLEOTIDE SEQUENCE [LARGE SCALE GENOMIC DNA]</scope>
    <source>
        <strain evidence="11 12">TMQ4</strain>
    </source>
</reference>
<feature type="binding site" evidence="7 9">
    <location>
        <position position="85"/>
    </location>
    <ligand>
        <name>3-methyl-2-oxobutanoate</name>
        <dbReference type="ChEBI" id="CHEBI:11851"/>
    </ligand>
</feature>
<keyword evidence="4 7" id="KW-0566">Pantothenate biosynthesis</keyword>
<dbReference type="CDD" id="cd06557">
    <property type="entry name" value="KPHMT-like"/>
    <property type="match status" value="1"/>
</dbReference>
<dbReference type="GO" id="GO:0003864">
    <property type="term" value="F:3-methyl-2-oxobutanoate hydroxymethyltransferase activity"/>
    <property type="evidence" value="ECO:0007669"/>
    <property type="project" value="UniProtKB-UniRule"/>
</dbReference>